<dbReference type="PANTHER" id="PTHR30146">
    <property type="entry name" value="LACI-RELATED TRANSCRIPTIONAL REPRESSOR"/>
    <property type="match status" value="1"/>
</dbReference>
<feature type="domain" description="HTH lacI-type" evidence="5">
    <location>
        <begin position="4"/>
        <end position="58"/>
    </location>
</feature>
<dbReference type="RefSeq" id="WP_106515703.1">
    <property type="nucleotide sequence ID" value="NZ_PXYI01000011.1"/>
</dbReference>
<dbReference type="AlphaFoldDB" id="A0A2P7QG13"/>
<dbReference type="PROSITE" id="PS00356">
    <property type="entry name" value="HTH_LACI_1"/>
    <property type="match status" value="1"/>
</dbReference>
<dbReference type="InterPro" id="IPR046335">
    <property type="entry name" value="LacI/GalR-like_sensor"/>
</dbReference>
<evidence type="ECO:0000313" key="7">
    <source>
        <dbReference type="Proteomes" id="UP000241167"/>
    </source>
</evidence>
<evidence type="ECO:0000259" key="5">
    <source>
        <dbReference type="PROSITE" id="PS50932"/>
    </source>
</evidence>
<name>A0A2P7QG13_9SPHN</name>
<dbReference type="GO" id="GO:0003700">
    <property type="term" value="F:DNA-binding transcription factor activity"/>
    <property type="evidence" value="ECO:0007669"/>
    <property type="project" value="TreeGrafter"/>
</dbReference>
<dbReference type="CDD" id="cd01392">
    <property type="entry name" value="HTH_LacI"/>
    <property type="match status" value="1"/>
</dbReference>
<dbReference type="PANTHER" id="PTHR30146:SF151">
    <property type="entry name" value="HTH-TYPE TRANSCRIPTIONAL REPRESSOR CYTR"/>
    <property type="match status" value="1"/>
</dbReference>
<dbReference type="InterPro" id="IPR028082">
    <property type="entry name" value="Peripla_BP_I"/>
</dbReference>
<dbReference type="EMBL" id="PXYI01000011">
    <property type="protein sequence ID" value="PSJ36889.1"/>
    <property type="molecule type" value="Genomic_DNA"/>
</dbReference>
<keyword evidence="3" id="KW-0238">DNA-binding</keyword>
<dbReference type="Proteomes" id="UP000241167">
    <property type="component" value="Unassembled WGS sequence"/>
</dbReference>
<keyword evidence="7" id="KW-1185">Reference proteome</keyword>
<dbReference type="Gene3D" id="3.40.50.2300">
    <property type="match status" value="2"/>
</dbReference>
<keyword evidence="1" id="KW-0678">Repressor</keyword>
<dbReference type="SUPFAM" id="SSF53822">
    <property type="entry name" value="Periplasmic binding protein-like I"/>
    <property type="match status" value="1"/>
</dbReference>
<dbReference type="Pfam" id="PF00356">
    <property type="entry name" value="LacI"/>
    <property type="match status" value="1"/>
</dbReference>
<dbReference type="CDD" id="cd06267">
    <property type="entry name" value="PBP1_LacI_sugar_binding-like"/>
    <property type="match status" value="1"/>
</dbReference>
<dbReference type="SUPFAM" id="SSF47413">
    <property type="entry name" value="lambda repressor-like DNA-binding domains"/>
    <property type="match status" value="1"/>
</dbReference>
<dbReference type="OrthoDB" id="8433438at2"/>
<evidence type="ECO:0000256" key="2">
    <source>
        <dbReference type="ARBA" id="ARBA00023015"/>
    </source>
</evidence>
<dbReference type="Pfam" id="PF13377">
    <property type="entry name" value="Peripla_BP_3"/>
    <property type="match status" value="1"/>
</dbReference>
<evidence type="ECO:0000256" key="4">
    <source>
        <dbReference type="ARBA" id="ARBA00023163"/>
    </source>
</evidence>
<dbReference type="GO" id="GO:0000976">
    <property type="term" value="F:transcription cis-regulatory region binding"/>
    <property type="evidence" value="ECO:0007669"/>
    <property type="project" value="TreeGrafter"/>
</dbReference>
<sequence>MAEATIRDVARRAKVSVASVSRALNGLNNVRQATRDRVIAAANELGYVPHAGARSLSLSRANALGVVLPDLHGEFFSELVRGMDREASRRGYFLLLSNMHAEGDQAPTALRAMHGRVDGILVMAPHVPPEMLEQALPSTLPALLINAPVEVPTRPSIRIDNEAGAQAAIRHLVGIGCRRILHIAGPEENIDARERAEGYFKAMARYAPGIEPLLFPGNFEEEAGEAAARDMLSDRRGVDGVFAANDMMAIGCLQTLRAAGVQVPDEVAIAGFDDVPMARYLSLTTCRVRIAEIGERAVARLVDRLEGKIERVLNERHQPELVVRGTTAGANSDEMAEHGL</sequence>
<proteinExistence type="predicted"/>
<dbReference type="Gene3D" id="1.10.260.40">
    <property type="entry name" value="lambda repressor-like DNA-binding domains"/>
    <property type="match status" value="1"/>
</dbReference>
<keyword evidence="4" id="KW-0804">Transcription</keyword>
<reference evidence="6 7" key="1">
    <citation type="submission" date="2018-03" db="EMBL/GenBank/DDBJ databases">
        <title>The draft genome of Sphingosinicella sp. GL-C-18.</title>
        <authorList>
            <person name="Liu L."/>
            <person name="Li L."/>
            <person name="Liang L."/>
            <person name="Zhang X."/>
            <person name="Wang T."/>
        </authorList>
    </citation>
    <scope>NUCLEOTIDE SEQUENCE [LARGE SCALE GENOMIC DNA]</scope>
    <source>
        <strain evidence="6 7">GL-C-18</strain>
    </source>
</reference>
<accession>A0A2P7QG13</accession>
<dbReference type="InterPro" id="IPR010982">
    <property type="entry name" value="Lambda_DNA-bd_dom_sf"/>
</dbReference>
<comment type="caution">
    <text evidence="6">The sequence shown here is derived from an EMBL/GenBank/DDBJ whole genome shotgun (WGS) entry which is preliminary data.</text>
</comment>
<keyword evidence="2" id="KW-0805">Transcription regulation</keyword>
<evidence type="ECO:0000256" key="3">
    <source>
        <dbReference type="ARBA" id="ARBA00023125"/>
    </source>
</evidence>
<gene>
    <name evidence="6" type="ORF">C7I55_24590</name>
</gene>
<evidence type="ECO:0000256" key="1">
    <source>
        <dbReference type="ARBA" id="ARBA00022491"/>
    </source>
</evidence>
<evidence type="ECO:0000313" key="6">
    <source>
        <dbReference type="EMBL" id="PSJ36889.1"/>
    </source>
</evidence>
<dbReference type="InterPro" id="IPR000843">
    <property type="entry name" value="HTH_LacI"/>
</dbReference>
<organism evidence="6 7">
    <name type="scientific">Allosphingosinicella deserti</name>
    <dbReference type="NCBI Taxonomy" id="2116704"/>
    <lineage>
        <taxon>Bacteria</taxon>
        <taxon>Pseudomonadati</taxon>
        <taxon>Pseudomonadota</taxon>
        <taxon>Alphaproteobacteria</taxon>
        <taxon>Sphingomonadales</taxon>
        <taxon>Sphingomonadaceae</taxon>
        <taxon>Allosphingosinicella</taxon>
    </lineage>
</organism>
<protein>
    <submittedName>
        <fullName evidence="6">LacI family transcriptional regulator</fullName>
    </submittedName>
</protein>
<dbReference type="SMART" id="SM00354">
    <property type="entry name" value="HTH_LACI"/>
    <property type="match status" value="1"/>
</dbReference>
<dbReference type="PROSITE" id="PS50932">
    <property type="entry name" value="HTH_LACI_2"/>
    <property type="match status" value="1"/>
</dbReference>